<sequence>MTNVRNLTRDLKTRKKDVYAELSPQIGGAEEGETYPFSTGFGLFSASLVIGYIEDDGELIEEEADRRYNSDEESETSGSPDDSVPAGEDDPYHRFTDINQVLDNNEDHAYTIELIDRIIAIELASHSDNENEEIPENVWNLVVAHADEGVEIIKEQWDSQTQLDLERYFDQMEDFWQEKIEDISDDLTQIPTREDDGRIQTGD</sequence>
<dbReference type="EMBL" id="BAAADU010000002">
    <property type="protein sequence ID" value="GAA0646281.1"/>
    <property type="molecule type" value="Genomic_DNA"/>
</dbReference>
<protein>
    <submittedName>
        <fullName evidence="2">Uncharacterized protein</fullName>
    </submittedName>
</protein>
<comment type="caution">
    <text evidence="2">The sequence shown here is derived from an EMBL/GenBank/DDBJ whole genome shotgun (WGS) entry which is preliminary data.</text>
</comment>
<feature type="region of interest" description="Disordered" evidence="1">
    <location>
        <begin position="65"/>
        <end position="93"/>
    </location>
</feature>
<dbReference type="AlphaFoldDB" id="A0AAV3SZ11"/>
<accession>A0AAV3SZ11</accession>
<dbReference type="Proteomes" id="UP001500194">
    <property type="component" value="Unassembled WGS sequence"/>
</dbReference>
<dbReference type="RefSeq" id="WP_227261714.1">
    <property type="nucleotide sequence ID" value="NZ_BAAADU010000002.1"/>
</dbReference>
<keyword evidence="3" id="KW-1185">Reference proteome</keyword>
<organism evidence="2 3">
    <name type="scientific">Salarchaeum japonicum</name>
    <dbReference type="NCBI Taxonomy" id="555573"/>
    <lineage>
        <taxon>Archaea</taxon>
        <taxon>Methanobacteriati</taxon>
        <taxon>Methanobacteriota</taxon>
        <taxon>Stenosarchaea group</taxon>
        <taxon>Halobacteria</taxon>
        <taxon>Halobacteriales</taxon>
        <taxon>Halobacteriaceae</taxon>
    </lineage>
</organism>
<proteinExistence type="predicted"/>
<gene>
    <name evidence="2" type="ORF">GCM10009019_05750</name>
</gene>
<name>A0AAV3SZ11_9EURY</name>
<dbReference type="GeneID" id="68572308"/>
<evidence type="ECO:0000313" key="3">
    <source>
        <dbReference type="Proteomes" id="UP001500194"/>
    </source>
</evidence>
<reference evidence="2 3" key="1">
    <citation type="journal article" date="2019" name="Int. J. Syst. Evol. Microbiol.">
        <title>The Global Catalogue of Microorganisms (GCM) 10K type strain sequencing project: providing services to taxonomists for standard genome sequencing and annotation.</title>
        <authorList>
            <consortium name="The Broad Institute Genomics Platform"/>
            <consortium name="The Broad Institute Genome Sequencing Center for Infectious Disease"/>
            <person name="Wu L."/>
            <person name="Ma J."/>
        </authorList>
    </citation>
    <scope>NUCLEOTIDE SEQUENCE [LARGE SCALE GENOMIC DNA]</scope>
    <source>
        <strain evidence="2 3">JCM 16327</strain>
    </source>
</reference>
<evidence type="ECO:0000256" key="1">
    <source>
        <dbReference type="SAM" id="MobiDB-lite"/>
    </source>
</evidence>
<evidence type="ECO:0000313" key="2">
    <source>
        <dbReference type="EMBL" id="GAA0646281.1"/>
    </source>
</evidence>